<proteinExistence type="predicted"/>
<evidence type="ECO:0000313" key="1">
    <source>
        <dbReference type="EMBL" id="TFD99420.1"/>
    </source>
</evidence>
<protein>
    <submittedName>
        <fullName evidence="1">Uncharacterized protein</fullName>
    </submittedName>
</protein>
<reference evidence="1 2" key="1">
    <citation type="submission" date="2019-03" db="EMBL/GenBank/DDBJ databases">
        <authorList>
            <person name="Yang Y."/>
        </authorList>
    </citation>
    <scope>NUCLEOTIDE SEQUENCE [LARGE SCALE GENOMIC DNA]</scope>
    <source>
        <strain evidence="1 2">ASL-1</strain>
    </source>
</reference>
<evidence type="ECO:0000313" key="2">
    <source>
        <dbReference type="Proteomes" id="UP000297776"/>
    </source>
</evidence>
<name>A0A4Y8LED8_9BACL</name>
<keyword evidence="2" id="KW-1185">Reference proteome</keyword>
<dbReference type="RefSeq" id="WP_134382463.1">
    <property type="nucleotide sequence ID" value="NZ_SORX01000010.1"/>
</dbReference>
<dbReference type="AlphaFoldDB" id="A0A4Y8LED8"/>
<dbReference type="Proteomes" id="UP000297776">
    <property type="component" value="Unassembled WGS sequence"/>
</dbReference>
<dbReference type="EMBL" id="SORX01000010">
    <property type="protein sequence ID" value="TFD99420.1"/>
    <property type="molecule type" value="Genomic_DNA"/>
</dbReference>
<gene>
    <name evidence="1" type="ORF">E2626_14260</name>
</gene>
<organism evidence="1 2">
    <name type="scientific">Jeotgalibacillus salarius</name>
    <dbReference type="NCBI Taxonomy" id="546023"/>
    <lineage>
        <taxon>Bacteria</taxon>
        <taxon>Bacillati</taxon>
        <taxon>Bacillota</taxon>
        <taxon>Bacilli</taxon>
        <taxon>Bacillales</taxon>
        <taxon>Caryophanaceae</taxon>
        <taxon>Jeotgalibacillus</taxon>
    </lineage>
</organism>
<accession>A0A4Y8LED8</accession>
<dbReference type="OrthoDB" id="2428246at2"/>
<sequence>MYYFFKKRLEEYPFPEEFNEQSEEDVHPPVVKPIIFNTQLDELYRWGMKYRSTGNHRILYTVHNYKEVVLLHYFDKQYNGNIVREDIVPAEKTYEPYCFLHPPY</sequence>
<comment type="caution">
    <text evidence="1">The sequence shown here is derived from an EMBL/GenBank/DDBJ whole genome shotgun (WGS) entry which is preliminary data.</text>
</comment>